<dbReference type="Proteomes" id="UP000295264">
    <property type="component" value="Unassembled WGS sequence"/>
</dbReference>
<proteinExistence type="predicted"/>
<name>A0A484GH01_SOUCH</name>
<dbReference type="EMBL" id="QWLN02008682">
    <property type="protein sequence ID" value="TEA34721.1"/>
    <property type="molecule type" value="Genomic_DNA"/>
</dbReference>
<keyword evidence="2" id="KW-1185">Reference proteome</keyword>
<feature type="non-terminal residue" evidence="1">
    <location>
        <position position="1"/>
    </location>
</feature>
<gene>
    <name evidence="1" type="ORF">DBR06_SOUSAS20210008</name>
</gene>
<evidence type="ECO:0000313" key="1">
    <source>
        <dbReference type="EMBL" id="TEA34721.1"/>
    </source>
</evidence>
<evidence type="ECO:0000313" key="2">
    <source>
        <dbReference type="Proteomes" id="UP000295264"/>
    </source>
</evidence>
<sequence>YYVPTKNFKIHLLFKPRADVYQNTKTTHPLRNKMNEHLLASFITPTIT</sequence>
<accession>A0A484GH01</accession>
<feature type="non-terminal residue" evidence="1">
    <location>
        <position position="48"/>
    </location>
</feature>
<comment type="caution">
    <text evidence="1">The sequence shown here is derived from an EMBL/GenBank/DDBJ whole genome shotgun (WGS) entry which is preliminary data.</text>
</comment>
<reference evidence="1 2" key="1">
    <citation type="journal article" date="2018" name="Genomics">
        <title>Molecular footprints of inshore aquatic adaptation in Indo-Pacific humpback dolphin (Sousa chinensis).</title>
        <authorList>
            <person name="Ming Y."/>
            <person name="Jian J."/>
            <person name="Yu F."/>
            <person name="Yu X."/>
            <person name="Wang J."/>
            <person name="Liu W."/>
        </authorList>
    </citation>
    <scope>NUCLEOTIDE SEQUENCE [LARGE SCALE GENOMIC DNA]</scope>
    <source>
        <strain evidence="1">MY-2018</strain>
        <tissue evidence="1">Skin</tissue>
    </source>
</reference>
<dbReference type="AlphaFoldDB" id="A0A484GH01"/>
<protein>
    <submittedName>
        <fullName evidence="1">Uncharacterized protein</fullName>
    </submittedName>
</protein>
<organism evidence="1 2">
    <name type="scientific">Sousa chinensis</name>
    <name type="common">Indo-pacific humpbacked dolphin</name>
    <name type="synonym">Steno chinensis</name>
    <dbReference type="NCBI Taxonomy" id="103600"/>
    <lineage>
        <taxon>Eukaryota</taxon>
        <taxon>Metazoa</taxon>
        <taxon>Chordata</taxon>
        <taxon>Craniata</taxon>
        <taxon>Vertebrata</taxon>
        <taxon>Euteleostomi</taxon>
        <taxon>Mammalia</taxon>
        <taxon>Eutheria</taxon>
        <taxon>Laurasiatheria</taxon>
        <taxon>Artiodactyla</taxon>
        <taxon>Whippomorpha</taxon>
        <taxon>Cetacea</taxon>
        <taxon>Odontoceti</taxon>
        <taxon>Delphinidae</taxon>
        <taxon>Sousa</taxon>
    </lineage>
</organism>